<proteinExistence type="evidence at transcript level"/>
<evidence type="ECO:0000313" key="2">
    <source>
        <dbReference type="EMBL" id="BAE41359.1"/>
    </source>
</evidence>
<accession>Q3TE89</accession>
<evidence type="ECO:0000256" key="1">
    <source>
        <dbReference type="SAM" id="MobiDB-lite"/>
    </source>
</evidence>
<feature type="non-terminal residue" evidence="2">
    <location>
        <position position="74"/>
    </location>
</feature>
<dbReference type="AGR" id="MGI:97615"/>
<gene>
    <name evidence="3" type="primary">Plcg1</name>
</gene>
<dbReference type="MGI" id="MGI:97615">
    <property type="gene designation" value="Plcg1"/>
</dbReference>
<evidence type="ECO:0000313" key="3">
    <source>
        <dbReference type="MGI" id="MGI:97615"/>
    </source>
</evidence>
<reference evidence="2" key="2">
    <citation type="journal article" date="2000" name="Genome Res.">
        <title>Normalization and subtraction of cap-trapper-selected cDNAs to prepare full-length cDNA libraries for rapid discovery of new genes.</title>
        <authorList>
            <person name="Carninci P."/>
            <person name="Shibata Y."/>
            <person name="Hayatsu N."/>
            <person name="Sugahara Y."/>
            <person name="Shibata K."/>
            <person name="Itoh M."/>
            <person name="Konno H."/>
            <person name="Okazaki Y."/>
            <person name="Muramatsu M."/>
            <person name="Hayashizaki Y."/>
        </authorList>
    </citation>
    <scope>NUCLEOTIDE SEQUENCE</scope>
    <source>
        <strain evidence="2">NOD</strain>
        <tissue evidence="2">Thymus</tissue>
    </source>
</reference>
<reference evidence="2" key="4">
    <citation type="journal article" date="2001" name="Nature">
        <title>Functional annotation of a full-length mouse cDNA collection.</title>
        <authorList>
            <consortium name="The RIKEN Genome Exploration Research Group Phase II Team and the FANTOM Consortium"/>
        </authorList>
    </citation>
    <scope>NUCLEOTIDE SEQUENCE</scope>
    <source>
        <strain evidence="2">NOD</strain>
        <tissue evidence="2">Thymus</tissue>
    </source>
</reference>
<dbReference type="AlphaFoldDB" id="Q3TE89"/>
<reference evidence="2" key="5">
    <citation type="journal article" date="2002" name="Nature">
        <title>Analysis of the mouse transcriptome based on functional annotation of 60,770 full-length cDNAs.</title>
        <authorList>
            <consortium name="The FANTOM Consortium and the RIKEN Genome Exploration Research Group Phase I and II Team"/>
        </authorList>
    </citation>
    <scope>NUCLEOTIDE SEQUENCE</scope>
    <source>
        <strain evidence="2">NOD</strain>
        <tissue evidence="2">Thymus</tissue>
    </source>
</reference>
<reference evidence="2" key="7">
    <citation type="journal article" date="2005" name="Science">
        <title>The Transcriptional Landscape of the Mammalian Genome.</title>
        <authorList>
            <consortium name="The FANTOM Consortium"/>
            <consortium name="Riken Genome Exploration Research Group and Genome Science Group (Genome Network Project Core Group)"/>
        </authorList>
    </citation>
    <scope>NUCLEOTIDE SEQUENCE</scope>
    <source>
        <strain evidence="2">NOD</strain>
        <tissue evidence="2">Thymus</tissue>
    </source>
</reference>
<name>Q3TE89_MOUSE</name>
<reference evidence="2" key="1">
    <citation type="journal article" date="1999" name="Methods Enzymol.">
        <title>High-efficiency full-length cDNA cloning.</title>
        <authorList>
            <person name="Carninci P."/>
            <person name="Hayashizaki Y."/>
        </authorList>
    </citation>
    <scope>NUCLEOTIDE SEQUENCE</scope>
    <source>
        <strain evidence="2">NOD</strain>
        <tissue evidence="2">Thymus</tissue>
    </source>
</reference>
<feature type="region of interest" description="Disordered" evidence="1">
    <location>
        <begin position="1"/>
        <end position="20"/>
    </location>
</feature>
<dbReference type="EMBL" id="AK169777">
    <property type="protein sequence ID" value="BAE41359.1"/>
    <property type="molecule type" value="mRNA"/>
</dbReference>
<sequence>MQLVKRCKGDGKVGKVSPTSENRGWGPGLWVQRCLSIASISTRKPTAQIWAQGWPFASSAALLRSDCQINHPHV</sequence>
<protein>
    <submittedName>
        <fullName evidence="2">Uncharacterized protein</fullName>
    </submittedName>
</protein>
<reference evidence="2" key="8">
    <citation type="journal article" date="2005" name="Science">
        <title>Antisense Transcription in the Mammalian Transcriptome.</title>
        <authorList>
            <consortium name="RIKEN Genome Exploration Research Group and Genome Science Group (Genome Network Project Core Group) and the FANTOM Consortium"/>
        </authorList>
    </citation>
    <scope>NUCLEOTIDE SEQUENCE</scope>
    <source>
        <strain evidence="2">NOD</strain>
        <tissue evidence="2">Thymus</tissue>
    </source>
</reference>
<reference evidence="2" key="6">
    <citation type="submission" date="2004-04" db="EMBL/GenBank/DDBJ databases">
        <authorList>
            <person name="Arakawa T."/>
            <person name="Carninci P."/>
            <person name="Fukuda S."/>
            <person name="Hashizume W."/>
            <person name="Hayashida K."/>
            <person name="Hori F."/>
            <person name="Iida J."/>
            <person name="Imamura K."/>
            <person name="Imotani K."/>
            <person name="Itoh M."/>
            <person name="Kanagawa S."/>
            <person name="Kawai J."/>
            <person name="Kojima M."/>
            <person name="Konno H."/>
            <person name="Murata M."/>
            <person name="Nakamura M."/>
            <person name="Ninomiya N."/>
            <person name="Nishiyori H."/>
            <person name="Nomura K."/>
            <person name="Ohno M."/>
            <person name="Sakazume N."/>
            <person name="Sano H."/>
            <person name="Sasaki D."/>
            <person name="Shibata K."/>
            <person name="Shiraki T."/>
            <person name="Tagami M."/>
            <person name="Tagami Y."/>
            <person name="Waki K."/>
            <person name="Watahiki A."/>
            <person name="Muramatsu M."/>
            <person name="Hayashizaki Y."/>
        </authorList>
    </citation>
    <scope>NUCLEOTIDE SEQUENCE</scope>
    <source>
        <strain evidence="2">NOD</strain>
        <tissue evidence="2">Thymus</tissue>
    </source>
</reference>
<reference evidence="2" key="3">
    <citation type="journal article" date="2000" name="Genome Res.">
        <title>RIKEN integrated sequence analysis (RISA) system--384-format sequencing pipeline with 384 multicapillary sequencer.</title>
        <authorList>
            <person name="Shibata K."/>
            <person name="Itoh M."/>
            <person name="Aizawa K."/>
            <person name="Nagaoka S."/>
            <person name="Sasaki N."/>
            <person name="Carninci P."/>
            <person name="Konno H."/>
            <person name="Akiyama J."/>
            <person name="Nishi K."/>
            <person name="Kitsunai T."/>
            <person name="Tashiro H."/>
            <person name="Itoh M."/>
            <person name="Sumi N."/>
            <person name="Ishii Y."/>
            <person name="Nakamura S."/>
            <person name="Hazama M."/>
            <person name="Nishine T."/>
            <person name="Harada A."/>
            <person name="Yamamoto R."/>
            <person name="Matsumoto H."/>
            <person name="Sakaguchi S."/>
            <person name="Ikegami T."/>
            <person name="Kashiwagi K."/>
            <person name="Fujiwake S."/>
            <person name="Inoue K."/>
            <person name="Togawa Y."/>
            <person name="Izawa M."/>
            <person name="Ohara E."/>
            <person name="Watahiki M."/>
            <person name="Yoneda Y."/>
            <person name="Ishikawa T."/>
            <person name="Ozawa K."/>
            <person name="Tanaka T."/>
            <person name="Matsuura S."/>
            <person name="Kawai J."/>
            <person name="Okazaki Y."/>
            <person name="Muramatsu M."/>
            <person name="Inoue Y."/>
            <person name="Kira A."/>
            <person name="Hayashizaki Y."/>
        </authorList>
    </citation>
    <scope>NUCLEOTIDE SEQUENCE</scope>
    <source>
        <strain evidence="2">NOD</strain>
        <tissue evidence="2">Thymus</tissue>
    </source>
</reference>
<organism evidence="2">
    <name type="scientific">Mus musculus</name>
    <name type="common">Mouse</name>
    <dbReference type="NCBI Taxonomy" id="10090"/>
    <lineage>
        <taxon>Eukaryota</taxon>
        <taxon>Metazoa</taxon>
        <taxon>Chordata</taxon>
        <taxon>Craniata</taxon>
        <taxon>Vertebrata</taxon>
        <taxon>Euteleostomi</taxon>
        <taxon>Mammalia</taxon>
        <taxon>Eutheria</taxon>
        <taxon>Euarchontoglires</taxon>
        <taxon>Glires</taxon>
        <taxon>Rodentia</taxon>
        <taxon>Myomorpha</taxon>
        <taxon>Muroidea</taxon>
        <taxon>Muridae</taxon>
        <taxon>Murinae</taxon>
        <taxon>Mus</taxon>
        <taxon>Mus</taxon>
    </lineage>
</organism>
<dbReference type="EMBL" id="AK169695">
    <property type="protein sequence ID" value="BAE41310.1"/>
    <property type="molecule type" value="mRNA"/>
</dbReference>